<evidence type="ECO:0000313" key="1">
    <source>
        <dbReference type="EMBL" id="GJT44414.1"/>
    </source>
</evidence>
<organism evidence="1 2">
    <name type="scientific">Tanacetum coccineum</name>
    <dbReference type="NCBI Taxonomy" id="301880"/>
    <lineage>
        <taxon>Eukaryota</taxon>
        <taxon>Viridiplantae</taxon>
        <taxon>Streptophyta</taxon>
        <taxon>Embryophyta</taxon>
        <taxon>Tracheophyta</taxon>
        <taxon>Spermatophyta</taxon>
        <taxon>Magnoliopsida</taxon>
        <taxon>eudicotyledons</taxon>
        <taxon>Gunneridae</taxon>
        <taxon>Pentapetalae</taxon>
        <taxon>asterids</taxon>
        <taxon>campanulids</taxon>
        <taxon>Asterales</taxon>
        <taxon>Asteraceae</taxon>
        <taxon>Asteroideae</taxon>
        <taxon>Anthemideae</taxon>
        <taxon>Anthemidinae</taxon>
        <taxon>Tanacetum</taxon>
    </lineage>
</organism>
<evidence type="ECO:0000313" key="2">
    <source>
        <dbReference type="Proteomes" id="UP001151760"/>
    </source>
</evidence>
<dbReference type="EMBL" id="BQNB010015811">
    <property type="protein sequence ID" value="GJT44414.1"/>
    <property type="molecule type" value="Genomic_DNA"/>
</dbReference>
<comment type="caution">
    <text evidence="1">The sequence shown here is derived from an EMBL/GenBank/DDBJ whole genome shotgun (WGS) entry which is preliminary data.</text>
</comment>
<dbReference type="Proteomes" id="UP001151760">
    <property type="component" value="Unassembled WGS sequence"/>
</dbReference>
<accession>A0ABQ5E3U8</accession>
<sequence length="87" mass="9895">MKKKEAKGLKGKKCLTRLAQEDSETGKEESVEAMNPTPLITKSNSVVNWKIFQQGQRSIYQIIRANGADTIYIALELWLKTSQERIL</sequence>
<reference evidence="1" key="2">
    <citation type="submission" date="2022-01" db="EMBL/GenBank/DDBJ databases">
        <authorList>
            <person name="Yamashiro T."/>
            <person name="Shiraishi A."/>
            <person name="Satake H."/>
            <person name="Nakayama K."/>
        </authorList>
    </citation>
    <scope>NUCLEOTIDE SEQUENCE</scope>
</reference>
<name>A0ABQ5E3U8_9ASTR</name>
<reference evidence="1" key="1">
    <citation type="journal article" date="2022" name="Int. J. Mol. Sci.">
        <title>Draft Genome of Tanacetum Coccineum: Genomic Comparison of Closely Related Tanacetum-Family Plants.</title>
        <authorList>
            <person name="Yamashiro T."/>
            <person name="Shiraishi A."/>
            <person name="Nakayama K."/>
            <person name="Satake H."/>
        </authorList>
    </citation>
    <scope>NUCLEOTIDE SEQUENCE</scope>
</reference>
<keyword evidence="2" id="KW-1185">Reference proteome</keyword>
<protein>
    <submittedName>
        <fullName evidence="1">Uncharacterized protein</fullName>
    </submittedName>
</protein>
<gene>
    <name evidence="1" type="ORF">Tco_0953129</name>
</gene>
<proteinExistence type="predicted"/>